<evidence type="ECO:0000256" key="4">
    <source>
        <dbReference type="PROSITE-ProRule" id="PRU00169"/>
    </source>
</evidence>
<feature type="domain" description="HTH araC/xylS-type" evidence="5">
    <location>
        <begin position="409"/>
        <end position="508"/>
    </location>
</feature>
<dbReference type="PROSITE" id="PS00041">
    <property type="entry name" value="HTH_ARAC_FAMILY_1"/>
    <property type="match status" value="1"/>
</dbReference>
<proteinExistence type="predicted"/>
<dbReference type="Gene3D" id="3.40.50.2300">
    <property type="match status" value="1"/>
</dbReference>
<evidence type="ECO:0000313" key="8">
    <source>
        <dbReference type="Proteomes" id="UP001596028"/>
    </source>
</evidence>
<comment type="caution">
    <text evidence="7">The sequence shown here is derived from an EMBL/GenBank/DDBJ whole genome shotgun (WGS) entry which is preliminary data.</text>
</comment>
<organism evidence="7 8">
    <name type="scientific">Cohnella hongkongensis</name>
    <dbReference type="NCBI Taxonomy" id="178337"/>
    <lineage>
        <taxon>Bacteria</taxon>
        <taxon>Bacillati</taxon>
        <taxon>Bacillota</taxon>
        <taxon>Bacilli</taxon>
        <taxon>Bacillales</taxon>
        <taxon>Paenibacillaceae</taxon>
        <taxon>Cohnella</taxon>
    </lineage>
</organism>
<feature type="domain" description="Response regulatory" evidence="6">
    <location>
        <begin position="6"/>
        <end position="127"/>
    </location>
</feature>
<dbReference type="SMART" id="SM00342">
    <property type="entry name" value="HTH_ARAC"/>
    <property type="match status" value="1"/>
</dbReference>
<evidence type="ECO:0000256" key="1">
    <source>
        <dbReference type="ARBA" id="ARBA00023015"/>
    </source>
</evidence>
<sequence length="509" mass="57281">MNRPIRIMLVDDEPVFLYHLKEIVTERCERIGCSAEFVAECYDAEEALSLLEEAAPDLIFTDIRMSGMDGLQLAQAIHDKQPQITVIIVSGYPSFDYARTALRAQVADYLIKPIEREAVDDILRETLKQMKEQTYLQLRNVVQSYIEDGQHERPGFPGAIGLLAANSRDMHFNPLLYDNLLLSGSEHLESLTPHLGSGENIWVFPGTNKRGLLFVCSLERCGRDRLIDFGQRLLSRYSKSDAFSIVAVCGPLDGPSKIGRAARELSRRIDSRQVIGRSILVPPEEGDGPSGFIGRWPTDAQEKMLEYKIRRGEWTGFREAVLRLCEQWDNEACPSEFAEMVLRKIAETARANEETPQPLARLKTEAAIRDLLYASSGYAEAGEAFSDWLQSAVKPTGSSSEKKSEALFNRILQYIAARLDEPLGLPTLTEEFGISSTYLCNLFRIYKGCSFVEYLTELRVSKSMELLAMQPEIPIKDIADIVGYADRHYFSKVFKASVGLTPTEYRSSC</sequence>
<dbReference type="InterPro" id="IPR020449">
    <property type="entry name" value="Tscrpt_reg_AraC-type_HTH"/>
</dbReference>
<dbReference type="PANTHER" id="PTHR43280">
    <property type="entry name" value="ARAC-FAMILY TRANSCRIPTIONAL REGULATOR"/>
    <property type="match status" value="1"/>
</dbReference>
<evidence type="ECO:0000259" key="6">
    <source>
        <dbReference type="PROSITE" id="PS50110"/>
    </source>
</evidence>
<keyword evidence="8" id="KW-1185">Reference proteome</keyword>
<dbReference type="PRINTS" id="PR00032">
    <property type="entry name" value="HTHARAC"/>
</dbReference>
<dbReference type="CDD" id="cd17536">
    <property type="entry name" value="REC_YesN-like"/>
    <property type="match status" value="1"/>
</dbReference>
<dbReference type="InterPro" id="IPR001789">
    <property type="entry name" value="Sig_transdc_resp-reg_receiver"/>
</dbReference>
<dbReference type="Proteomes" id="UP001596028">
    <property type="component" value="Unassembled WGS sequence"/>
</dbReference>
<reference evidence="8" key="1">
    <citation type="journal article" date="2019" name="Int. J. Syst. Evol. Microbiol.">
        <title>The Global Catalogue of Microorganisms (GCM) 10K type strain sequencing project: providing services to taxonomists for standard genome sequencing and annotation.</title>
        <authorList>
            <consortium name="The Broad Institute Genomics Platform"/>
            <consortium name="The Broad Institute Genome Sequencing Center for Infectious Disease"/>
            <person name="Wu L."/>
            <person name="Ma J."/>
        </authorList>
    </citation>
    <scope>NUCLEOTIDE SEQUENCE [LARGE SCALE GENOMIC DNA]</scope>
    <source>
        <strain evidence="8">CCUG 49571</strain>
    </source>
</reference>
<dbReference type="Gene3D" id="1.10.10.60">
    <property type="entry name" value="Homeodomain-like"/>
    <property type="match status" value="2"/>
</dbReference>
<feature type="modified residue" description="4-aspartylphosphate" evidence="4">
    <location>
        <position position="62"/>
    </location>
</feature>
<name>A0ABV9FFY9_9BACL</name>
<evidence type="ECO:0000256" key="2">
    <source>
        <dbReference type="ARBA" id="ARBA00023125"/>
    </source>
</evidence>
<dbReference type="InterPro" id="IPR011006">
    <property type="entry name" value="CheY-like_superfamily"/>
</dbReference>
<dbReference type="InterPro" id="IPR018062">
    <property type="entry name" value="HTH_AraC-typ_CS"/>
</dbReference>
<dbReference type="PROSITE" id="PS50110">
    <property type="entry name" value="RESPONSE_REGULATORY"/>
    <property type="match status" value="1"/>
</dbReference>
<dbReference type="SUPFAM" id="SSF52172">
    <property type="entry name" value="CheY-like"/>
    <property type="match status" value="1"/>
</dbReference>
<keyword evidence="3" id="KW-0804">Transcription</keyword>
<keyword evidence="4" id="KW-0597">Phosphoprotein</keyword>
<gene>
    <name evidence="7" type="ORF">ACFO3S_21695</name>
</gene>
<dbReference type="EMBL" id="JBHSEP010000020">
    <property type="protein sequence ID" value="MFC4600873.1"/>
    <property type="molecule type" value="Genomic_DNA"/>
</dbReference>
<evidence type="ECO:0000256" key="3">
    <source>
        <dbReference type="ARBA" id="ARBA00023163"/>
    </source>
</evidence>
<protein>
    <submittedName>
        <fullName evidence="7">Response regulator</fullName>
    </submittedName>
</protein>
<keyword evidence="2" id="KW-0238">DNA-binding</keyword>
<dbReference type="SUPFAM" id="SSF46689">
    <property type="entry name" value="Homeodomain-like"/>
    <property type="match status" value="2"/>
</dbReference>
<evidence type="ECO:0000259" key="5">
    <source>
        <dbReference type="PROSITE" id="PS01124"/>
    </source>
</evidence>
<dbReference type="SMART" id="SM00448">
    <property type="entry name" value="REC"/>
    <property type="match status" value="1"/>
</dbReference>
<accession>A0ABV9FFY9</accession>
<evidence type="ECO:0000313" key="7">
    <source>
        <dbReference type="EMBL" id="MFC4600873.1"/>
    </source>
</evidence>
<dbReference type="InterPro" id="IPR018060">
    <property type="entry name" value="HTH_AraC"/>
</dbReference>
<dbReference type="RefSeq" id="WP_378100359.1">
    <property type="nucleotide sequence ID" value="NZ_JBHSEP010000020.1"/>
</dbReference>
<dbReference type="PANTHER" id="PTHR43280:SF28">
    <property type="entry name" value="HTH-TYPE TRANSCRIPTIONAL ACTIVATOR RHAS"/>
    <property type="match status" value="1"/>
</dbReference>
<dbReference type="Pfam" id="PF00072">
    <property type="entry name" value="Response_reg"/>
    <property type="match status" value="1"/>
</dbReference>
<dbReference type="PROSITE" id="PS01124">
    <property type="entry name" value="HTH_ARAC_FAMILY_2"/>
    <property type="match status" value="1"/>
</dbReference>
<dbReference type="Pfam" id="PF12833">
    <property type="entry name" value="HTH_18"/>
    <property type="match status" value="1"/>
</dbReference>
<keyword evidence="1" id="KW-0805">Transcription regulation</keyword>
<dbReference type="InterPro" id="IPR009057">
    <property type="entry name" value="Homeodomain-like_sf"/>
</dbReference>